<sequence length="163" mass="18024">SLVGGRLNSEFARSGSIKVSKTKELENDQNNRQFNYGESFPEEGSAICGLVSETRHYGQGVNLQVEQRRVNFCRMTHVSSLTRAHEQHNGVPCSAPQMCVANQSSFEEVFLLDGLRGSTSAVSCRCIDPRRSCYRVPNIQVLNWGTTYERAVDVGLCVGSCSK</sequence>
<dbReference type="Proteomes" id="UP001159405">
    <property type="component" value="Unassembled WGS sequence"/>
</dbReference>
<organism evidence="1 2">
    <name type="scientific">Porites lobata</name>
    <dbReference type="NCBI Taxonomy" id="104759"/>
    <lineage>
        <taxon>Eukaryota</taxon>
        <taxon>Metazoa</taxon>
        <taxon>Cnidaria</taxon>
        <taxon>Anthozoa</taxon>
        <taxon>Hexacorallia</taxon>
        <taxon>Scleractinia</taxon>
        <taxon>Fungiina</taxon>
        <taxon>Poritidae</taxon>
        <taxon>Porites</taxon>
    </lineage>
</organism>
<reference evidence="1 2" key="1">
    <citation type="submission" date="2022-05" db="EMBL/GenBank/DDBJ databases">
        <authorList>
            <consortium name="Genoscope - CEA"/>
            <person name="William W."/>
        </authorList>
    </citation>
    <scope>NUCLEOTIDE SEQUENCE [LARGE SCALE GENOMIC DNA]</scope>
</reference>
<evidence type="ECO:0000313" key="1">
    <source>
        <dbReference type="EMBL" id="CAH3141013.1"/>
    </source>
</evidence>
<gene>
    <name evidence="1" type="ORF">PLOB_00041501</name>
</gene>
<dbReference type="PANTHER" id="PTHR39313:SF1">
    <property type="entry name" value="IM:7138239"/>
    <property type="match status" value="1"/>
</dbReference>
<feature type="non-terminal residue" evidence="1">
    <location>
        <position position="1"/>
    </location>
</feature>
<name>A0ABN8PDS7_9CNID</name>
<comment type="caution">
    <text evidence="1">The sequence shown here is derived from an EMBL/GenBank/DDBJ whole genome shotgun (WGS) entry which is preliminary data.</text>
</comment>
<dbReference type="EMBL" id="CALNXK010000065">
    <property type="protein sequence ID" value="CAH3141013.1"/>
    <property type="molecule type" value="Genomic_DNA"/>
</dbReference>
<dbReference type="PANTHER" id="PTHR39313">
    <property type="entry name" value="IM:7138239"/>
    <property type="match status" value="1"/>
</dbReference>
<protein>
    <submittedName>
        <fullName evidence="1">Uncharacterized protein</fullName>
    </submittedName>
</protein>
<feature type="non-terminal residue" evidence="1">
    <location>
        <position position="163"/>
    </location>
</feature>
<accession>A0ABN8PDS7</accession>
<evidence type="ECO:0000313" key="2">
    <source>
        <dbReference type="Proteomes" id="UP001159405"/>
    </source>
</evidence>
<proteinExistence type="predicted"/>
<keyword evidence="2" id="KW-1185">Reference proteome</keyword>